<keyword evidence="6" id="KW-1185">Reference proteome</keyword>
<dbReference type="CDD" id="cd14752">
    <property type="entry name" value="GH31_N"/>
    <property type="match status" value="1"/>
</dbReference>
<evidence type="ECO:0000256" key="2">
    <source>
        <dbReference type="RuleBase" id="RU361185"/>
    </source>
</evidence>
<dbReference type="Pfam" id="PF21365">
    <property type="entry name" value="Glyco_hydro_31_3rd"/>
    <property type="match status" value="1"/>
</dbReference>
<dbReference type="InterPro" id="IPR048395">
    <property type="entry name" value="Glyco_hydro_31_C"/>
</dbReference>
<dbReference type="InterPro" id="IPR011013">
    <property type="entry name" value="Gal_mutarotase_sf_dom"/>
</dbReference>
<evidence type="ECO:0000313" key="6">
    <source>
        <dbReference type="Proteomes" id="UP000683246"/>
    </source>
</evidence>
<keyword evidence="2 5" id="KW-0378">Hydrolase</keyword>
<dbReference type="SUPFAM" id="SSF51011">
    <property type="entry name" value="Glycosyl hydrolase domain"/>
    <property type="match status" value="1"/>
</dbReference>
<comment type="similarity">
    <text evidence="1 2">Belongs to the glycosyl hydrolase 31 family.</text>
</comment>
<dbReference type="Gene3D" id="2.60.40.1180">
    <property type="entry name" value="Golgi alpha-mannosidase II"/>
    <property type="match status" value="1"/>
</dbReference>
<dbReference type="NCBIfam" id="NF007746">
    <property type="entry name" value="PRK10426.1"/>
    <property type="match status" value="1"/>
</dbReference>
<proteinExistence type="inferred from homology"/>
<dbReference type="Pfam" id="PF01055">
    <property type="entry name" value="Glyco_hydro_31_2nd"/>
    <property type="match status" value="1"/>
</dbReference>
<dbReference type="PANTHER" id="PTHR46959:SF2">
    <property type="entry name" value="SULFOQUINOVOSIDASE"/>
    <property type="match status" value="1"/>
</dbReference>
<dbReference type="GO" id="GO:0004558">
    <property type="term" value="F:alpha-1,4-glucosidase activity"/>
    <property type="evidence" value="ECO:0007669"/>
    <property type="project" value="UniProtKB-EC"/>
</dbReference>
<dbReference type="KEGG" id="vpy:HZI73_15860"/>
<evidence type="ECO:0000313" key="5">
    <source>
        <dbReference type="EMBL" id="QUI23674.1"/>
    </source>
</evidence>
<accession>A0A8J8MLH4</accession>
<dbReference type="EMBL" id="CP058649">
    <property type="protein sequence ID" value="QUI23674.1"/>
    <property type="molecule type" value="Genomic_DNA"/>
</dbReference>
<dbReference type="Proteomes" id="UP000683246">
    <property type="component" value="Chromosome"/>
</dbReference>
<dbReference type="EC" id="3.2.1.20" evidence="5"/>
<dbReference type="InterPro" id="IPR000322">
    <property type="entry name" value="Glyco_hydro_31_TIM"/>
</dbReference>
<dbReference type="InterPro" id="IPR013780">
    <property type="entry name" value="Glyco_hydro_b"/>
</dbReference>
<dbReference type="AlphaFoldDB" id="A0A8J8MLH4"/>
<keyword evidence="2 5" id="KW-0326">Glycosidase</keyword>
<organism evidence="5 6">
    <name type="scientific">Vallitalea pronyensis</name>
    <dbReference type="NCBI Taxonomy" id="1348613"/>
    <lineage>
        <taxon>Bacteria</taxon>
        <taxon>Bacillati</taxon>
        <taxon>Bacillota</taxon>
        <taxon>Clostridia</taxon>
        <taxon>Lachnospirales</taxon>
        <taxon>Vallitaleaceae</taxon>
        <taxon>Vallitalea</taxon>
    </lineage>
</organism>
<evidence type="ECO:0000259" key="4">
    <source>
        <dbReference type="Pfam" id="PF21365"/>
    </source>
</evidence>
<evidence type="ECO:0000259" key="3">
    <source>
        <dbReference type="Pfam" id="PF01055"/>
    </source>
</evidence>
<name>A0A8J8MLH4_9FIRM</name>
<dbReference type="SUPFAM" id="SSF51445">
    <property type="entry name" value="(Trans)glycosidases"/>
    <property type="match status" value="1"/>
</dbReference>
<evidence type="ECO:0000256" key="1">
    <source>
        <dbReference type="ARBA" id="ARBA00007806"/>
    </source>
</evidence>
<dbReference type="RefSeq" id="WP_212694360.1">
    <property type="nucleotide sequence ID" value="NZ_CP058649.1"/>
</dbReference>
<dbReference type="Gene3D" id="3.20.20.80">
    <property type="entry name" value="Glycosidases"/>
    <property type="match status" value="1"/>
</dbReference>
<dbReference type="Gene3D" id="2.60.40.1760">
    <property type="entry name" value="glycosyl hydrolase (family 31)"/>
    <property type="match status" value="1"/>
</dbReference>
<feature type="domain" description="Glycoside hydrolase family 31 TIM barrel" evidence="3">
    <location>
        <begin position="253"/>
        <end position="560"/>
    </location>
</feature>
<dbReference type="CDD" id="cd06594">
    <property type="entry name" value="GH31_glucosidase_YihQ"/>
    <property type="match status" value="1"/>
</dbReference>
<gene>
    <name evidence="5" type="ORF">HZI73_15860</name>
</gene>
<protein>
    <submittedName>
        <fullName evidence="5">Alpha-glucosidase</fullName>
        <ecNumber evidence="5">3.2.1.20</ecNumber>
    </submittedName>
</protein>
<dbReference type="GO" id="GO:0005975">
    <property type="term" value="P:carbohydrate metabolic process"/>
    <property type="evidence" value="ECO:0007669"/>
    <property type="project" value="InterPro"/>
</dbReference>
<dbReference type="InterPro" id="IPR044112">
    <property type="entry name" value="YihQ_TIM-like"/>
</dbReference>
<feature type="domain" description="Glycosyl hydrolase family 31 C-terminal" evidence="4">
    <location>
        <begin position="571"/>
        <end position="652"/>
    </location>
</feature>
<dbReference type="GO" id="GO:0030246">
    <property type="term" value="F:carbohydrate binding"/>
    <property type="evidence" value="ECO:0007669"/>
    <property type="project" value="InterPro"/>
</dbReference>
<dbReference type="SUPFAM" id="SSF74650">
    <property type="entry name" value="Galactose mutarotase-like"/>
    <property type="match status" value="1"/>
</dbReference>
<reference evidence="5" key="1">
    <citation type="submission" date="2020-07" db="EMBL/GenBank/DDBJ databases">
        <title>Vallitalea pronyensis genome.</title>
        <authorList>
            <person name="Postec A."/>
        </authorList>
    </citation>
    <scope>NUCLEOTIDE SEQUENCE</scope>
    <source>
        <strain evidence="5">FatNI3</strain>
    </source>
</reference>
<dbReference type="InterPro" id="IPR017853">
    <property type="entry name" value="GH"/>
</dbReference>
<dbReference type="InterPro" id="IPR052990">
    <property type="entry name" value="Sulfoquinovosidase_GH31"/>
</dbReference>
<dbReference type="PANTHER" id="PTHR46959">
    <property type="entry name" value="SULFOQUINOVOSIDASE"/>
    <property type="match status" value="1"/>
</dbReference>
<sequence length="669" mass="77726">MKIVEKNKGFELYLQKKCLMKHTIDKCAIYVGYGEERMAMYRGNFKVEDYVIERTPLKYYHIHNNHITFRRYEGDSCGALTLSLIEKDNRLSIYFIECEAPINRIWIRLHADKEEKVYGCGEQMSYFNLRGRHFPLWTSEPGVGRDKSTYVTWLADTRDKAGGDYYTTNYPEPTFISTKKYWCHVETTAYADFNFQYDDFHELQVWDIPKSIIFETGKTYLELTEKFTDYAGRLPKLPNWTRDGVILGVQGGTDQVSTYLDQALESGIKVSGLWCQDWEGINITSFGKRLRWNWEWDPKRYPGLDKFIITLKEKGIRVMGYINPYVVNDGGLYAYAKEKGYLATRPNGDIYDVDFGEFYCGIVDFTYPDAFEWYKDVIKKNLIDLGLGGWMADFGEYLPIDCCLKNGVPAMLMHNAWPALWAKCNYEAIEESGKIGEVFYFMRAGGHGLQRYCTALWAGDQSVDWSLHDGLASVLPAALSSGILGNPYHHSDIGGYTSLHGNIRTKELFQRWTEMAVFTSLMRTHEGNRPEQNFQYYDDDETIKHLAKMTAIHVALKPYIDDLMDEAVTKGLPLQRPLFMHYERDKKVYDIQYAYLFGKDILVAPVYEPNITEWSVYLPEDDWIHFWTGSDYKGGDHVIDAPIGFPPVFYRKKSQYAQLFKMVANHNRF</sequence>